<dbReference type="CDD" id="cd04202">
    <property type="entry name" value="CuRO_D2_2dMcoN_like"/>
    <property type="match status" value="1"/>
</dbReference>
<evidence type="ECO:0000256" key="4">
    <source>
        <dbReference type="ARBA" id="ARBA00011233"/>
    </source>
</evidence>
<evidence type="ECO:0000313" key="17">
    <source>
        <dbReference type="Proteomes" id="UP001145069"/>
    </source>
</evidence>
<dbReference type="InterPro" id="IPR001287">
    <property type="entry name" value="NO2-reductase_Cu"/>
</dbReference>
<comment type="subunit">
    <text evidence="4">Homotrimer.</text>
</comment>
<dbReference type="PRINTS" id="PR00695">
    <property type="entry name" value="CUNO2RDTASE"/>
</dbReference>
<evidence type="ECO:0000256" key="1">
    <source>
        <dbReference type="ARBA" id="ARBA00001960"/>
    </source>
</evidence>
<name>A0A9X3WHM1_9BACI</name>
<keyword evidence="9" id="KW-0560">Oxidoreductase</keyword>
<dbReference type="EMBL" id="JAMQKC010000036">
    <property type="protein sequence ID" value="MDC3418620.1"/>
    <property type="molecule type" value="Genomic_DNA"/>
</dbReference>
<evidence type="ECO:0000256" key="6">
    <source>
        <dbReference type="ARBA" id="ARBA00017290"/>
    </source>
</evidence>
<dbReference type="EC" id="1.7.2.1" evidence="5"/>
<feature type="binding site" description="type 1 copper site" evidence="12">
    <location>
        <position position="81"/>
    </location>
    <ligand>
        <name>Cu cation</name>
        <dbReference type="ChEBI" id="CHEBI:23378"/>
        <label>1</label>
    </ligand>
</feature>
<evidence type="ECO:0000259" key="15">
    <source>
        <dbReference type="Pfam" id="PF07732"/>
    </source>
</evidence>
<evidence type="ECO:0000256" key="3">
    <source>
        <dbReference type="ARBA" id="ARBA00010609"/>
    </source>
</evidence>
<reference evidence="16" key="1">
    <citation type="submission" date="2022-06" db="EMBL/GenBank/DDBJ databases">
        <title>Aquibacillus sp. a new bacterium isolated from soil saline samples.</title>
        <authorList>
            <person name="Galisteo C."/>
            <person name="De La Haba R."/>
            <person name="Sanchez-Porro C."/>
            <person name="Ventosa A."/>
        </authorList>
    </citation>
    <scope>NUCLEOTIDE SEQUENCE</scope>
    <source>
        <strain evidence="16">3ASR75-54</strain>
    </source>
</reference>
<comment type="caution">
    <text evidence="16">The sequence shown here is derived from an EMBL/GenBank/DDBJ whole genome shotgun (WGS) entry which is preliminary data.</text>
</comment>
<evidence type="ECO:0000256" key="10">
    <source>
        <dbReference type="ARBA" id="ARBA00023008"/>
    </source>
</evidence>
<dbReference type="Pfam" id="PF07732">
    <property type="entry name" value="Cu-oxidase_3"/>
    <property type="match status" value="1"/>
</dbReference>
<dbReference type="InterPro" id="IPR045087">
    <property type="entry name" value="Cu-oxidase_fam"/>
</dbReference>
<comment type="cofactor">
    <cofactor evidence="1 12">
        <name>Cu(+)</name>
        <dbReference type="ChEBI" id="CHEBI:49552"/>
    </cofactor>
</comment>
<dbReference type="Pfam" id="PF07731">
    <property type="entry name" value="Cu-oxidase_2"/>
    <property type="match status" value="1"/>
</dbReference>
<dbReference type="AlphaFoldDB" id="A0A9X3WHM1"/>
<gene>
    <name evidence="16" type="ORF">NC799_17320</name>
</gene>
<evidence type="ECO:0000256" key="11">
    <source>
        <dbReference type="ARBA" id="ARBA00049340"/>
    </source>
</evidence>
<evidence type="ECO:0000256" key="9">
    <source>
        <dbReference type="ARBA" id="ARBA00023002"/>
    </source>
</evidence>
<evidence type="ECO:0000256" key="7">
    <source>
        <dbReference type="ARBA" id="ARBA00022723"/>
    </source>
</evidence>
<comment type="cofactor">
    <cofactor evidence="2 12">
        <name>Cu(2+)</name>
        <dbReference type="ChEBI" id="CHEBI:29036"/>
    </cofactor>
</comment>
<keyword evidence="7 12" id="KW-0479">Metal-binding</keyword>
<dbReference type="PANTHER" id="PTHR11709:SF394">
    <property type="entry name" value="FI03373P-RELATED"/>
    <property type="match status" value="1"/>
</dbReference>
<comment type="catalytic activity">
    <reaction evidence="11">
        <text>nitric oxide + Fe(III)-[cytochrome c] + H2O = Fe(II)-[cytochrome c] + nitrite + 2 H(+)</text>
        <dbReference type="Rhea" id="RHEA:15233"/>
        <dbReference type="Rhea" id="RHEA-COMP:10350"/>
        <dbReference type="Rhea" id="RHEA-COMP:14399"/>
        <dbReference type="ChEBI" id="CHEBI:15377"/>
        <dbReference type="ChEBI" id="CHEBI:15378"/>
        <dbReference type="ChEBI" id="CHEBI:16301"/>
        <dbReference type="ChEBI" id="CHEBI:16480"/>
        <dbReference type="ChEBI" id="CHEBI:29033"/>
        <dbReference type="ChEBI" id="CHEBI:29034"/>
        <dbReference type="EC" id="1.7.2.1"/>
    </reaction>
</comment>
<proteinExistence type="inferred from homology"/>
<sequence length="300" mass="33923">MPTWEDKLILPDGQIASYQQEEHTRKFKLVAEPIAHNILPEVTIDVLGYNGNTPGPMIVVKQGEWVEIEVENRTEGPTTLHVHGLSKPNTQDGRPPIEPSPKIKPGERFTYRFQALQVGTFFYHSTENFQENLGLVGAFVVLPNDYNTHQVMLPDRDYTLIVQQWQIEQPELGKVFPGTYKPVKFGIQPNFFTINGKCFPEATPLQTKFGERLRLRFINKSSSSHSMHTHGHDFNIVEVDGFTRTGMMDDTISLASGKRIDVELIANNPGKWPINGTKTFHQSNNGHTPGGMITQLIYNE</sequence>
<keyword evidence="10 12" id="KW-0186">Copper</keyword>
<feature type="domain" description="Plastocyanin-like" evidence="14">
    <location>
        <begin position="186"/>
        <end position="283"/>
    </location>
</feature>
<dbReference type="SUPFAM" id="SSF49503">
    <property type="entry name" value="Cupredoxins"/>
    <property type="match status" value="2"/>
</dbReference>
<keyword evidence="17" id="KW-1185">Reference proteome</keyword>
<evidence type="ECO:0000256" key="8">
    <source>
        <dbReference type="ARBA" id="ARBA00022737"/>
    </source>
</evidence>
<dbReference type="PANTHER" id="PTHR11709">
    <property type="entry name" value="MULTI-COPPER OXIDASE"/>
    <property type="match status" value="1"/>
</dbReference>
<keyword evidence="8" id="KW-0677">Repeat</keyword>
<dbReference type="InterPro" id="IPR011707">
    <property type="entry name" value="Cu-oxidase-like_N"/>
</dbReference>
<dbReference type="InterPro" id="IPR011706">
    <property type="entry name" value="Cu-oxidase_C"/>
</dbReference>
<dbReference type="InterPro" id="IPR008972">
    <property type="entry name" value="Cupredoxin"/>
</dbReference>
<dbReference type="RefSeq" id="WP_272447689.1">
    <property type="nucleotide sequence ID" value="NZ_JAMQKC010000036.1"/>
</dbReference>
<feature type="domain" description="Plastocyanin-like" evidence="15">
    <location>
        <begin position="39"/>
        <end position="144"/>
    </location>
</feature>
<feature type="binding site" description="type 1 copper site" evidence="12">
    <location>
        <position position="124"/>
    </location>
    <ligand>
        <name>Cu cation</name>
        <dbReference type="ChEBI" id="CHEBI:23378"/>
        <label>1</label>
    </ligand>
</feature>
<accession>A0A9X3WHM1</accession>
<evidence type="ECO:0000256" key="5">
    <source>
        <dbReference type="ARBA" id="ARBA00011882"/>
    </source>
</evidence>
<comment type="similarity">
    <text evidence="3">Belongs to the multicopper oxidase family.</text>
</comment>
<organism evidence="16 17">
    <name type="scientific">Aquibacillus salsiterrae</name>
    <dbReference type="NCBI Taxonomy" id="2950439"/>
    <lineage>
        <taxon>Bacteria</taxon>
        <taxon>Bacillati</taxon>
        <taxon>Bacillota</taxon>
        <taxon>Bacilli</taxon>
        <taxon>Bacillales</taxon>
        <taxon>Bacillaceae</taxon>
        <taxon>Aquibacillus</taxon>
    </lineage>
</organism>
<evidence type="ECO:0000259" key="14">
    <source>
        <dbReference type="Pfam" id="PF07731"/>
    </source>
</evidence>
<protein>
    <recommendedName>
        <fullName evidence="6">Copper-containing nitrite reductase</fullName>
        <ecNumber evidence="5">1.7.2.1</ecNumber>
    </recommendedName>
</protein>
<evidence type="ECO:0000256" key="12">
    <source>
        <dbReference type="PIRSR" id="PIRSR601287-1"/>
    </source>
</evidence>
<feature type="region of interest" description="Disordered" evidence="13">
    <location>
        <begin position="78"/>
        <end position="102"/>
    </location>
</feature>
<dbReference type="Gene3D" id="2.60.40.420">
    <property type="entry name" value="Cupredoxins - blue copper proteins"/>
    <property type="match status" value="2"/>
</dbReference>
<evidence type="ECO:0000313" key="16">
    <source>
        <dbReference type="EMBL" id="MDC3418620.1"/>
    </source>
</evidence>
<evidence type="ECO:0000256" key="13">
    <source>
        <dbReference type="SAM" id="MobiDB-lite"/>
    </source>
</evidence>
<evidence type="ECO:0000256" key="2">
    <source>
        <dbReference type="ARBA" id="ARBA00001973"/>
    </source>
</evidence>
<dbReference type="GO" id="GO:0050421">
    <property type="term" value="F:nitrite reductase (NO-forming) activity"/>
    <property type="evidence" value="ECO:0007669"/>
    <property type="project" value="UniProtKB-EC"/>
</dbReference>
<dbReference type="GO" id="GO:0005507">
    <property type="term" value="F:copper ion binding"/>
    <property type="evidence" value="ECO:0007669"/>
    <property type="project" value="InterPro"/>
</dbReference>
<dbReference type="Proteomes" id="UP001145069">
    <property type="component" value="Unassembled WGS sequence"/>
</dbReference>